<reference evidence="2 3" key="1">
    <citation type="submission" date="2016-11" db="EMBL/GenBank/DDBJ databases">
        <authorList>
            <person name="Jaros S."/>
            <person name="Januszkiewicz K."/>
            <person name="Wedrychowicz H."/>
        </authorList>
    </citation>
    <scope>NUCLEOTIDE SEQUENCE [LARGE SCALE GENOMIC DNA]</scope>
    <source>
        <strain evidence="2 3">DSM 44523</strain>
    </source>
</reference>
<protein>
    <recommendedName>
        <fullName evidence="1">Mycothiol-dependent maleylpyruvate isomerase metal-binding domain-containing protein</fullName>
    </recommendedName>
</protein>
<dbReference type="STRING" id="2017.SAMN05444320_106456"/>
<dbReference type="EMBL" id="FQVN01000006">
    <property type="protein sequence ID" value="SHG12450.1"/>
    <property type="molecule type" value="Genomic_DNA"/>
</dbReference>
<sequence length="203" mass="21979">MRRHLFTPDDLDSAVDVVVTALRSVAETADWSAPAGGLDWDCRSTVDHLLDDLFTYAARVAVAAQERGVPFAARVGDGVPPSGALELVTIGGRLLSAALRTAPEGQRFFHPWGTTDAEGYAGIGAVEVLAHGADIAAGLGVRLAPPADLCRRLLDRMFPDAPEHADPWELLLWCTGRAELPGLPRRTSWHWRNTPPEEQEKQS</sequence>
<evidence type="ECO:0000259" key="1">
    <source>
        <dbReference type="Pfam" id="PF11716"/>
    </source>
</evidence>
<dbReference type="RefSeq" id="WP_200797608.1">
    <property type="nucleotide sequence ID" value="NZ_FQVN01000006.1"/>
</dbReference>
<proteinExistence type="predicted"/>
<dbReference type="Proteomes" id="UP000184501">
    <property type="component" value="Unassembled WGS sequence"/>
</dbReference>
<evidence type="ECO:0000313" key="2">
    <source>
        <dbReference type="EMBL" id="SHG12450.1"/>
    </source>
</evidence>
<dbReference type="InterPro" id="IPR034660">
    <property type="entry name" value="DinB/YfiT-like"/>
</dbReference>
<gene>
    <name evidence="2" type="ORF">SAMN05444320_106456</name>
</gene>
<dbReference type="SUPFAM" id="SSF109854">
    <property type="entry name" value="DinB/YfiT-like putative metalloenzymes"/>
    <property type="match status" value="1"/>
</dbReference>
<dbReference type="AlphaFoldDB" id="A0A1M5H8Z0"/>
<dbReference type="Pfam" id="PF11716">
    <property type="entry name" value="MDMPI_N"/>
    <property type="match status" value="1"/>
</dbReference>
<keyword evidence="3" id="KW-1185">Reference proteome</keyword>
<dbReference type="GO" id="GO:0046872">
    <property type="term" value="F:metal ion binding"/>
    <property type="evidence" value="ECO:0007669"/>
    <property type="project" value="InterPro"/>
</dbReference>
<organism evidence="2 3">
    <name type="scientific">Streptoalloteichus hindustanus</name>
    <dbReference type="NCBI Taxonomy" id="2017"/>
    <lineage>
        <taxon>Bacteria</taxon>
        <taxon>Bacillati</taxon>
        <taxon>Actinomycetota</taxon>
        <taxon>Actinomycetes</taxon>
        <taxon>Pseudonocardiales</taxon>
        <taxon>Pseudonocardiaceae</taxon>
        <taxon>Streptoalloteichus</taxon>
    </lineage>
</organism>
<accession>A0A1M5H8Z0</accession>
<name>A0A1M5H8Z0_STRHI</name>
<evidence type="ECO:0000313" key="3">
    <source>
        <dbReference type="Proteomes" id="UP000184501"/>
    </source>
</evidence>
<dbReference type="InterPro" id="IPR024344">
    <property type="entry name" value="MDMPI_metal-binding"/>
</dbReference>
<feature type="domain" description="Mycothiol-dependent maleylpyruvate isomerase metal-binding" evidence="1">
    <location>
        <begin position="19"/>
        <end position="136"/>
    </location>
</feature>